<dbReference type="PANTHER" id="PTHR35866">
    <property type="entry name" value="PUTATIVE-RELATED"/>
    <property type="match status" value="1"/>
</dbReference>
<dbReference type="HOGENOM" id="CLU_080178_0_0_7"/>
<dbReference type="EMBL" id="CP002085">
    <property type="protein sequence ID" value="ADK86201.1"/>
    <property type="molecule type" value="Genomic_DNA"/>
</dbReference>
<protein>
    <recommendedName>
        <fullName evidence="3">YkgJ family cysteine cluster protein</fullName>
    </recommendedName>
</protein>
<organism evidence="1 2">
    <name type="scientific">Desulfarculus baarsii (strain ATCC 33931 / DSM 2075 / LMG 7858 / VKM B-1802 / 2st14)</name>
    <dbReference type="NCBI Taxonomy" id="644282"/>
    <lineage>
        <taxon>Bacteria</taxon>
        <taxon>Pseudomonadati</taxon>
        <taxon>Thermodesulfobacteriota</taxon>
        <taxon>Desulfarculia</taxon>
        <taxon>Desulfarculales</taxon>
        <taxon>Desulfarculaceae</taxon>
        <taxon>Desulfarculus</taxon>
    </lineage>
</organism>
<dbReference type="PANTHER" id="PTHR35866:SF1">
    <property type="entry name" value="YKGJ FAMILY CYSTEINE CLUSTER PROTEIN"/>
    <property type="match status" value="1"/>
</dbReference>
<dbReference type="AlphaFoldDB" id="E1QMF8"/>
<dbReference type="InterPro" id="IPR005358">
    <property type="entry name" value="Puta_zinc/iron-chelating_dom"/>
</dbReference>
<evidence type="ECO:0000313" key="1">
    <source>
        <dbReference type="EMBL" id="ADK86201.1"/>
    </source>
</evidence>
<dbReference type="STRING" id="644282.Deba_2848"/>
<name>E1QMF8_DESB2</name>
<dbReference type="Proteomes" id="UP000009047">
    <property type="component" value="Chromosome"/>
</dbReference>
<keyword evidence="2" id="KW-1185">Reference proteome</keyword>
<evidence type="ECO:0000313" key="2">
    <source>
        <dbReference type="Proteomes" id="UP000009047"/>
    </source>
</evidence>
<reference evidence="1 2" key="1">
    <citation type="journal article" date="2010" name="Stand. Genomic Sci.">
        <title>Complete genome sequence of Desulfarculus baarsii type strain (2st14).</title>
        <authorList>
            <person name="Sun H."/>
            <person name="Spring S."/>
            <person name="Lapidus A."/>
            <person name="Davenport K."/>
            <person name="Del Rio T.G."/>
            <person name="Tice H."/>
            <person name="Nolan M."/>
            <person name="Copeland A."/>
            <person name="Cheng J.F."/>
            <person name="Lucas S."/>
            <person name="Tapia R."/>
            <person name="Goodwin L."/>
            <person name="Pitluck S."/>
            <person name="Ivanova N."/>
            <person name="Pagani I."/>
            <person name="Mavromatis K."/>
            <person name="Ovchinnikova G."/>
            <person name="Pati A."/>
            <person name="Chen A."/>
            <person name="Palaniappan K."/>
            <person name="Hauser L."/>
            <person name="Chang Y.J."/>
            <person name="Jeffries C.D."/>
            <person name="Detter J.C."/>
            <person name="Han C."/>
            <person name="Rohde M."/>
            <person name="Brambilla E."/>
            <person name="Goker M."/>
            <person name="Woyke T."/>
            <person name="Bristow J."/>
            <person name="Eisen J.A."/>
            <person name="Markowitz V."/>
            <person name="Hugenholtz P."/>
            <person name="Kyrpides N.C."/>
            <person name="Klenk H.P."/>
            <person name="Land M."/>
        </authorList>
    </citation>
    <scope>NUCLEOTIDE SEQUENCE [LARGE SCALE GENOMIC DNA]</scope>
    <source>
        <strain evidence="2">ATCC 33931 / DSM 2075 / LMG 7858 / VKM B-1802 / 2st14</strain>
    </source>
</reference>
<dbReference type="RefSeq" id="WP_013259639.1">
    <property type="nucleotide sequence ID" value="NC_014365.1"/>
</dbReference>
<accession>E1QMF8</accession>
<dbReference type="Pfam" id="PF03692">
    <property type="entry name" value="CxxCxxCC"/>
    <property type="match status" value="1"/>
</dbReference>
<dbReference type="KEGG" id="dbr:Deba_2848"/>
<sequence length="255" mass="29708">MTPDYKNQLRLEDEFTFACHRGLECYTSCCRDVTIMLTPYDVLRLSRAIGLTTTEFIDKYTQVVQLPNKVLPMVQFRMNDEDDKKCYFVRPHGCQYYEHRPWACRMFPLDEFSKGGFQIVTNPERCHGLAKGDSWKVRDWLMDQGATQSKEMDGGYESLVAHEFMNRPVDIDNPKVQQMLLLALYDLDRFREFVFKSSFLERFDLDQDTIDAAKMDDLALLDLAYAWVRFGLLGQKSLKLKDVEAQNEADDGAKN</sequence>
<gene>
    <name evidence="1" type="ordered locus">Deba_2848</name>
</gene>
<dbReference type="eggNOG" id="COG0727">
    <property type="taxonomic scope" value="Bacteria"/>
</dbReference>
<evidence type="ECO:0008006" key="3">
    <source>
        <dbReference type="Google" id="ProtNLM"/>
    </source>
</evidence>
<proteinExistence type="predicted"/>
<dbReference type="OrthoDB" id="275146at2"/>